<dbReference type="Proteomes" id="UP000202259">
    <property type="component" value="Chromosome"/>
</dbReference>
<dbReference type="OrthoDB" id="261587at2"/>
<feature type="transmembrane region" description="Helical" evidence="6">
    <location>
        <begin position="112"/>
        <end position="133"/>
    </location>
</feature>
<evidence type="ECO:0000256" key="3">
    <source>
        <dbReference type="ARBA" id="ARBA00022989"/>
    </source>
</evidence>
<feature type="transmembrane region" description="Helical" evidence="6">
    <location>
        <begin position="154"/>
        <end position="177"/>
    </location>
</feature>
<keyword evidence="8" id="KW-1185">Reference proteome</keyword>
<dbReference type="AlphaFoldDB" id="A0A222G6Y5"/>
<keyword evidence="4 6" id="KW-0472">Membrane</keyword>
<feature type="region of interest" description="Disordered" evidence="5">
    <location>
        <begin position="1"/>
        <end position="29"/>
    </location>
</feature>
<dbReference type="InterPro" id="IPR023271">
    <property type="entry name" value="Aquaporin-like"/>
</dbReference>
<name>A0A222G6Y5_9GAMM</name>
<reference evidence="7 8" key="1">
    <citation type="submission" date="2017-08" db="EMBL/GenBank/DDBJ databases">
        <title>Complete genome of Colwellia sp. NB097-1, a psychrophile bacterium ioslated from Bering Sea.</title>
        <authorList>
            <person name="Chen X."/>
        </authorList>
    </citation>
    <scope>NUCLEOTIDE SEQUENCE [LARGE SCALE GENOMIC DNA]</scope>
    <source>
        <strain evidence="7 8">NB097-1</strain>
    </source>
</reference>
<dbReference type="EMBL" id="CP020465">
    <property type="protein sequence ID" value="ASP47502.1"/>
    <property type="molecule type" value="Genomic_DNA"/>
</dbReference>
<evidence type="ECO:0000256" key="6">
    <source>
        <dbReference type="SAM" id="Phobius"/>
    </source>
</evidence>
<evidence type="ECO:0000256" key="5">
    <source>
        <dbReference type="SAM" id="MobiDB-lite"/>
    </source>
</evidence>
<evidence type="ECO:0000313" key="8">
    <source>
        <dbReference type="Proteomes" id="UP000202259"/>
    </source>
</evidence>
<feature type="transmembrane region" description="Helical" evidence="6">
    <location>
        <begin position="76"/>
        <end position="100"/>
    </location>
</feature>
<evidence type="ECO:0000256" key="1">
    <source>
        <dbReference type="ARBA" id="ARBA00004141"/>
    </source>
</evidence>
<feature type="transmembrane region" description="Helical" evidence="6">
    <location>
        <begin position="271"/>
        <end position="293"/>
    </location>
</feature>
<evidence type="ECO:0000313" key="7">
    <source>
        <dbReference type="EMBL" id="ASP47502.1"/>
    </source>
</evidence>
<sequence>MNEINDPEVPKIVSADGEPLFEEHTAERSKERVKESSEYVPVIIKRTDETLRHPDDILEKAIEEGLEQLVRPGLSLFLSAIAGGMIICFTVMAVGVMATIVGDLDSGFNRILVALVYPLGFILCILSGTQLFTEHTATAFYPILDKRAKLTVMLKLWAIVISGNLFGGLISAGLLSAADDVIHAADGYLVIAQHMLAYEYSTLLVSAILAGWLMALGAWTILSTSSTASQILCIYIVTFVIGVGGLHHSIAGSVELFVALFTSNALAVSDVAMTIAVILLGNAFGGSVFVALLNHGHIRALNK</sequence>
<dbReference type="Pfam" id="PF01226">
    <property type="entry name" value="Form_Nir_trans"/>
    <property type="match status" value="1"/>
</dbReference>
<dbReference type="Gene3D" id="1.20.1080.10">
    <property type="entry name" value="Glycerol uptake facilitator protein"/>
    <property type="match status" value="1"/>
</dbReference>
<evidence type="ECO:0000256" key="4">
    <source>
        <dbReference type="ARBA" id="ARBA00023136"/>
    </source>
</evidence>
<dbReference type="PANTHER" id="PTHR30520">
    <property type="entry name" value="FORMATE TRANSPORTER-RELATED"/>
    <property type="match status" value="1"/>
</dbReference>
<proteinExistence type="predicted"/>
<protein>
    <submittedName>
        <fullName evidence="7">Formate transporter</fullName>
    </submittedName>
</protein>
<feature type="transmembrane region" description="Helical" evidence="6">
    <location>
        <begin position="231"/>
        <end position="251"/>
    </location>
</feature>
<dbReference type="GO" id="GO:0015499">
    <property type="term" value="F:formate transmembrane transporter activity"/>
    <property type="evidence" value="ECO:0007669"/>
    <property type="project" value="TreeGrafter"/>
</dbReference>
<dbReference type="InterPro" id="IPR000292">
    <property type="entry name" value="For/NO2_transpt"/>
</dbReference>
<gene>
    <name evidence="7" type="ORF">B5D82_06900</name>
</gene>
<comment type="subcellular location">
    <subcellularLocation>
        <location evidence="1">Membrane</location>
        <topology evidence="1">Multi-pass membrane protein</topology>
    </subcellularLocation>
</comment>
<accession>A0A222G6Y5</accession>
<dbReference type="GO" id="GO:0005886">
    <property type="term" value="C:plasma membrane"/>
    <property type="evidence" value="ECO:0007669"/>
    <property type="project" value="TreeGrafter"/>
</dbReference>
<organism evidence="7 8">
    <name type="scientific">Cognaticolwellia beringensis</name>
    <dbReference type="NCBI Taxonomy" id="1967665"/>
    <lineage>
        <taxon>Bacteria</taxon>
        <taxon>Pseudomonadati</taxon>
        <taxon>Pseudomonadota</taxon>
        <taxon>Gammaproteobacteria</taxon>
        <taxon>Alteromonadales</taxon>
        <taxon>Colwelliaceae</taxon>
        <taxon>Cognaticolwellia</taxon>
    </lineage>
</organism>
<feature type="transmembrane region" description="Helical" evidence="6">
    <location>
        <begin position="197"/>
        <end position="219"/>
    </location>
</feature>
<dbReference type="PANTHER" id="PTHR30520:SF2">
    <property type="entry name" value="INNER MEMBRANE PROTEIN YFDC"/>
    <property type="match status" value="1"/>
</dbReference>
<evidence type="ECO:0000256" key="2">
    <source>
        <dbReference type="ARBA" id="ARBA00022692"/>
    </source>
</evidence>
<keyword evidence="3 6" id="KW-1133">Transmembrane helix</keyword>
<keyword evidence="2 6" id="KW-0812">Transmembrane</keyword>
<dbReference type="KEGG" id="cber:B5D82_06900"/>
<dbReference type="RefSeq" id="WP_081150197.1">
    <property type="nucleotide sequence ID" value="NZ_CP020465.1"/>
</dbReference>